<feature type="region of interest" description="Disordered" evidence="3">
    <location>
        <begin position="870"/>
        <end position="907"/>
    </location>
</feature>
<dbReference type="EMBL" id="CAJVPD010000238">
    <property type="protein sequence ID" value="CAG8384223.1"/>
    <property type="molecule type" value="Genomic_DNA"/>
</dbReference>
<dbReference type="GO" id="GO:0019888">
    <property type="term" value="F:protein phosphatase regulator activity"/>
    <property type="evidence" value="ECO:0007669"/>
    <property type="project" value="TreeGrafter"/>
</dbReference>
<evidence type="ECO:0000313" key="4">
    <source>
        <dbReference type="EMBL" id="CAG8384223.1"/>
    </source>
</evidence>
<evidence type="ECO:0008006" key="6">
    <source>
        <dbReference type="Google" id="ProtNLM"/>
    </source>
</evidence>
<name>A0A9W4J9X6_9EURO</name>
<feature type="compositionally biased region" description="Basic and acidic residues" evidence="3">
    <location>
        <begin position="567"/>
        <end position="587"/>
    </location>
</feature>
<feature type="compositionally biased region" description="Low complexity" evidence="3">
    <location>
        <begin position="815"/>
        <end position="830"/>
    </location>
</feature>
<dbReference type="Pfam" id="PF04499">
    <property type="entry name" value="SAPS"/>
    <property type="match status" value="1"/>
</dbReference>
<feature type="region of interest" description="Disordered" evidence="3">
    <location>
        <begin position="448"/>
        <end position="481"/>
    </location>
</feature>
<organism evidence="4 5">
    <name type="scientific">Penicillium salamii</name>
    <dbReference type="NCBI Taxonomy" id="1612424"/>
    <lineage>
        <taxon>Eukaryota</taxon>
        <taxon>Fungi</taxon>
        <taxon>Dikarya</taxon>
        <taxon>Ascomycota</taxon>
        <taxon>Pezizomycotina</taxon>
        <taxon>Eurotiomycetes</taxon>
        <taxon>Eurotiomycetidae</taxon>
        <taxon>Eurotiales</taxon>
        <taxon>Aspergillaceae</taxon>
        <taxon>Penicillium</taxon>
    </lineage>
</organism>
<dbReference type="SUPFAM" id="SSF82199">
    <property type="entry name" value="SET domain"/>
    <property type="match status" value="1"/>
</dbReference>
<feature type="compositionally biased region" description="Basic and acidic residues" evidence="3">
    <location>
        <begin position="448"/>
        <end position="457"/>
    </location>
</feature>
<comment type="caution">
    <text evidence="4">The sequence shown here is derived from an EMBL/GenBank/DDBJ whole genome shotgun (WGS) entry which is preliminary data.</text>
</comment>
<evidence type="ECO:0000313" key="5">
    <source>
        <dbReference type="Proteomes" id="UP001152592"/>
    </source>
</evidence>
<feature type="compositionally biased region" description="Polar residues" evidence="3">
    <location>
        <begin position="516"/>
        <end position="535"/>
    </location>
</feature>
<keyword evidence="2" id="KW-0131">Cell cycle</keyword>
<feature type="compositionally biased region" description="Acidic residues" evidence="3">
    <location>
        <begin position="1079"/>
        <end position="1089"/>
    </location>
</feature>
<dbReference type="PANTHER" id="PTHR12634:SF8">
    <property type="entry name" value="FIERY MOUNTAIN, ISOFORM D"/>
    <property type="match status" value="1"/>
</dbReference>
<feature type="compositionally biased region" description="Low complexity" evidence="3">
    <location>
        <begin position="976"/>
        <end position="985"/>
    </location>
</feature>
<feature type="compositionally biased region" description="Polar residues" evidence="3">
    <location>
        <begin position="893"/>
        <end position="905"/>
    </location>
</feature>
<proteinExistence type="inferred from homology"/>
<dbReference type="OrthoDB" id="5230585at2759"/>
<feature type="compositionally biased region" description="Acidic residues" evidence="3">
    <location>
        <begin position="69"/>
        <end position="83"/>
    </location>
</feature>
<protein>
    <recommendedName>
        <fullName evidence="6">SIT4 phosphatase-associated protein</fullName>
    </recommendedName>
</protein>
<dbReference type="GO" id="GO:0019903">
    <property type="term" value="F:protein phosphatase binding"/>
    <property type="evidence" value="ECO:0007669"/>
    <property type="project" value="InterPro"/>
</dbReference>
<feature type="compositionally biased region" description="Basic and acidic residues" evidence="3">
    <location>
        <begin position="101"/>
        <end position="114"/>
    </location>
</feature>
<evidence type="ECO:0000256" key="1">
    <source>
        <dbReference type="ARBA" id="ARBA00006180"/>
    </source>
</evidence>
<feature type="compositionally biased region" description="Polar residues" evidence="3">
    <location>
        <begin position="1023"/>
        <end position="1040"/>
    </location>
</feature>
<reference evidence="4" key="1">
    <citation type="submission" date="2021-07" db="EMBL/GenBank/DDBJ databases">
        <authorList>
            <person name="Branca A.L. A."/>
        </authorList>
    </citation>
    <scope>NUCLEOTIDE SEQUENCE</scope>
</reference>
<dbReference type="InterPro" id="IPR046341">
    <property type="entry name" value="SET_dom_sf"/>
</dbReference>
<dbReference type="InterPro" id="IPR007587">
    <property type="entry name" value="SAPS"/>
</dbReference>
<feature type="region of interest" description="Disordered" evidence="3">
    <location>
        <begin position="942"/>
        <end position="1090"/>
    </location>
</feature>
<feature type="region of interest" description="Disordered" evidence="3">
    <location>
        <begin position="509"/>
        <end position="626"/>
    </location>
</feature>
<dbReference type="GO" id="GO:0005634">
    <property type="term" value="C:nucleus"/>
    <property type="evidence" value="ECO:0007669"/>
    <property type="project" value="TreeGrafter"/>
</dbReference>
<evidence type="ECO:0000256" key="2">
    <source>
        <dbReference type="ARBA" id="ARBA00023306"/>
    </source>
</evidence>
<evidence type="ECO:0000256" key="3">
    <source>
        <dbReference type="SAM" id="MobiDB-lite"/>
    </source>
</evidence>
<accession>A0A9W4J9X6</accession>
<feature type="compositionally biased region" description="Acidic residues" evidence="3">
    <location>
        <begin position="991"/>
        <end position="1004"/>
    </location>
</feature>
<feature type="compositionally biased region" description="Low complexity" evidence="3">
    <location>
        <begin position="550"/>
        <end position="559"/>
    </location>
</feature>
<dbReference type="PANTHER" id="PTHR12634">
    <property type="entry name" value="SIT4 YEAST -ASSOCIATING PROTEIN-RELATED"/>
    <property type="match status" value="1"/>
</dbReference>
<feature type="compositionally biased region" description="Acidic residues" evidence="3">
    <location>
        <begin position="879"/>
        <end position="889"/>
    </location>
</feature>
<gene>
    <name evidence="4" type="ORF">PSALAMII_LOCUS6058</name>
</gene>
<feature type="region of interest" description="Disordered" evidence="3">
    <location>
        <begin position="69"/>
        <end position="114"/>
    </location>
</feature>
<dbReference type="Gene3D" id="3.90.1410.10">
    <property type="entry name" value="set domain protein methyltransferase, domain 1"/>
    <property type="match status" value="1"/>
</dbReference>
<dbReference type="GO" id="GO:0005829">
    <property type="term" value="C:cytosol"/>
    <property type="evidence" value="ECO:0007669"/>
    <property type="project" value="TreeGrafter"/>
</dbReference>
<dbReference type="Proteomes" id="UP001152592">
    <property type="component" value="Unassembled WGS sequence"/>
</dbReference>
<sequence length="1877" mass="207555">MFWRFGGYASVSTIDTLLDKPDVTLEELLDEPEIIQELKQLNTKLIEYLREDHVLKRLMDYVIAPSLITDDEENDEDDSNAQDDSDKDKDAEASAEQTEINEEKEGDPLKDILDPEDLEKVEKSRLKHSYIACEILSSETWSILESMMANPSYLRDFWGFLRRSPPLDSLQASYFTKVNETLLDKKTEEMLAFLKSLDGIVEALLQHVDNPMVMDLLLKIISLEKAEGGQGTVDWLKSQNLIPTLLSYLSPDRPASVQTSAGDFLKAIITISANASPNDQSCIGPNSLTRQLVSTECVQQLIDAMLRGGNPLTVGVGIVIEVIRKNNSDYDPENIGGPDTMLTTYDPIYLGTLLRLFAKHIPQFMALIQSSQHTIHDGTKLKTVERGKLSSAWGGQIEPLGFDRFKTCELMAELLHCSNMGLLNEPGSDEYVKQRDEERERLIREGVFDPHHDERSGVDYNDTTVDFTNESALGSGSPEDIKITEAPHADEEEGFEDVGASGVLAAEQTGADKSPGATSQPSQTVTELPSTSTATEPKPEDQSNVSQPAEESTTPSSPSIGLLDQVDSMKLENEPQSEQKVDEKANQEPETSAPGDVPAPLFTKDPAADNTTDPVDQPAQESVADEQREASIIMNDGGDEDSAEQYIQLDTDGQPVVGDYLKIQFVENKVVPTILGFFFRFPWNNFLHNVVYDVIQQVFNGPMERGYNRALAVNVFDMGRITTAIVEGQKRSDEAQKTKQIRLGYMGHLTLVAEEVVKFSERHPPELLSRSVMESVLNPDWIEYVEQILSETRERDNAILGGVRPDMSVGSRQTSLNNNSNNNSSAQGFSNSNALSDAGLNGGIGGSTFQSFDLNQGSVSGGAFGGGGTSLLSDFASSSDDEEDEEMEDQSGRDTGNTEQGNSDDVGNLFPIDLAYVLNGIYQNGANTKDHVPRSNVDLECHSDVSTSSASQPIPILPPPPAPLSLGPSRARRQLAARLAAQKQQSSENVEGQDEDREGSEDQETGWPTNPFVIAGVDDDNEGTNSAFPNSDFGSKTVHSPTFPESGFSPPDSLSTNSSEDENDGRPESVRRQVRVPLEVEDEDDDEMGEMVGPSSMGMMDSDDEDEAIINESLGYSNLSGPGRYNNFRRARAVSSHYEDEQNDSSDGEDDGLVEILVPGPGPTMASRINSFCKNPDHITFQGCYSLLCERHLYSTRACHLKPVNMAAASESVDPTLKAHTELVSWFIQHGGTINKAVRITQDDLRGVHMQVKADLQDSIPRETRVINTPISVSMSWYNAIGYECSKGSFSKHGVDFPRQWIDEIGPEETFAFFLMGQYLRGPESFWYPYLRALPQPGQLTTPLFFGEEDVDWIQGTGIPEASVERIKVWDQKYDDAITKLEGFGFLDCGEFTWELYMWAATIITSRAFSPKVLSGAVEADDLWEDRVSALLPLIDLPNHRPMAKVEWRAGEEDIGLLVLEELSPGHEISNNYGPRNNEQLLVNYGFCLTNNPTDYRIVHLGVKPDSPLGQAKARQLELFPEVAKNVEDHYYIFNPFYPLLAPDTSMEHSIFSPALFNALTVMESNARERDMLEITDGGIQITPAYGNGHSIYAALAQISFEMIAHAYNLKASAQDLAPQPTTLNQTHAQIYRNGQISLDYAALIVATWTIIRGREHKRGETWEDNKVLLSELMARVPAGLLSDEVLSRTRVRILERPSLVAKNGELFRLGELFNLLPVEMQEPAQTCFQHILGIASQEVPPVASDPQTLFATVICLLAATYNSPQARSKLPSRLTKWVSFLLEKYSLSVVCSEEASQPLRMFQEYADAEKPGVLAPGDGVDWLAEGSGWLEPNWLQWAWTVAGAEMVMIPLQSLEILNMEGEPSMLKQACLYVPQE</sequence>
<comment type="similarity">
    <text evidence="1">Belongs to the SAPS family.</text>
</comment>
<feature type="compositionally biased region" description="Polar residues" evidence="3">
    <location>
        <begin position="461"/>
        <end position="474"/>
    </location>
</feature>
<feature type="region of interest" description="Disordered" evidence="3">
    <location>
        <begin position="801"/>
        <end position="830"/>
    </location>
</feature>